<dbReference type="EMBL" id="QWIV01000014">
    <property type="protein sequence ID" value="RMZ58872.1"/>
    <property type="molecule type" value="Genomic_DNA"/>
</dbReference>
<gene>
    <name evidence="1" type="ORF">D1632_14965</name>
</gene>
<proteinExistence type="predicted"/>
<name>A0A3M7LBG2_9FLAO</name>
<evidence type="ECO:0000313" key="2">
    <source>
        <dbReference type="Proteomes" id="UP000267524"/>
    </source>
</evidence>
<comment type="caution">
    <text evidence="1">The sequence shown here is derived from an EMBL/GenBank/DDBJ whole genome shotgun (WGS) entry which is preliminary data.</text>
</comment>
<dbReference type="AlphaFoldDB" id="A0A3M7LBG2"/>
<reference evidence="1 2" key="1">
    <citation type="submission" date="2018-08" db="EMBL/GenBank/DDBJ databases">
        <title>Chryseobacterium nematophagum: a novel matrix digesting pathogen of nematodes.</title>
        <authorList>
            <person name="Page A."/>
            <person name="Roberts M."/>
            <person name="Felix M.-A."/>
            <person name="Weir W."/>
        </authorList>
    </citation>
    <scope>NUCLEOTIDE SEQUENCE [LARGE SCALE GENOMIC DNA]</scope>
    <source>
        <strain evidence="1 2">JUb275</strain>
    </source>
</reference>
<evidence type="ECO:0000313" key="1">
    <source>
        <dbReference type="EMBL" id="RMZ58872.1"/>
    </source>
</evidence>
<sequence>MTMKKITLFFYMILAVLSYGQVGINTPSPKATLDVIPKNTDGSTAEGVIVPRFTGNQLFEAIATGVYTMDQHGAIVYIYTPADEVKRTGQTIHIDDFGFYYFDGYQNTWNKMGGVATIYRTDGSLTGPRLVTMAGNNLGFIGGRIGMGTSSPEPSAILDLTSTNLGFLTPRMTKVQMNAITYPAQGLEIYCTDCFGGNMGCKMINDSADPLVPNWGSLCSSNVSTGVIIDLQCGSAITSGVIHEGVAVSGVTVTIPYTGGNGGTYPSLAFNSTGVTGLTLRLDADHLASGNGNLVFTVSGTASAIGTASFDITIAGASCTLTIPVVDFTAVVSSLECNSAVFSPTVITQGSSYMGTLTVPYLGGNGESYSQQSFTQNGLTFTLPAGTLATGNGNLVYNITGIATVSGAMTIPIEFGTATCNVNATVASGNSVTMCMGSGTNRVWASHNLGADTSFDPNVPVKEIHGNYYQWGRNVVVADTDTPPGAISGWNTTYAPDGAWNTGTEAVPAKNTTNDPCPSGFRLPTSTEWSMLNNNSSVTRIGSFTSSNTNFTSALVYSCGASKLTLPTAGFRDFVDGTLYRRGDRGNYWSSTGPASLPGARSLFFFASGINTTSYDARTMGYSVRCISE</sequence>
<protein>
    <submittedName>
        <fullName evidence="1">Uncharacterized protein</fullName>
    </submittedName>
</protein>
<accession>A0A3M7LBG2</accession>
<keyword evidence="2" id="KW-1185">Reference proteome</keyword>
<organism evidence="1 2">
    <name type="scientific">Chryseobacterium nematophagum</name>
    <dbReference type="NCBI Taxonomy" id="2305228"/>
    <lineage>
        <taxon>Bacteria</taxon>
        <taxon>Pseudomonadati</taxon>
        <taxon>Bacteroidota</taxon>
        <taxon>Flavobacteriia</taxon>
        <taxon>Flavobacteriales</taxon>
        <taxon>Weeksellaceae</taxon>
        <taxon>Chryseobacterium group</taxon>
        <taxon>Chryseobacterium</taxon>
    </lineage>
</organism>
<dbReference type="Proteomes" id="UP000267524">
    <property type="component" value="Unassembled WGS sequence"/>
</dbReference>